<feature type="domain" description="Vesicle tethering protein Uso1/P115-like head" evidence="5">
    <location>
        <begin position="513"/>
        <end position="698"/>
    </location>
</feature>
<keyword evidence="3" id="KW-0175">Coiled coil</keyword>
<gene>
    <name evidence="7" type="ORF">FA13DRAFT_1726777</name>
</gene>
<feature type="compositionally biased region" description="Acidic residues" evidence="4">
    <location>
        <begin position="810"/>
        <end position="825"/>
    </location>
</feature>
<dbReference type="GO" id="GO:0005783">
    <property type="term" value="C:endoplasmic reticulum"/>
    <property type="evidence" value="ECO:0007669"/>
    <property type="project" value="TreeGrafter"/>
</dbReference>
<dbReference type="InterPro" id="IPR006953">
    <property type="entry name" value="Vesicle_Uso1_P115_head"/>
</dbReference>
<feature type="region of interest" description="Disordered" evidence="4">
    <location>
        <begin position="754"/>
        <end position="825"/>
    </location>
</feature>
<dbReference type="AlphaFoldDB" id="A0A4Y7TU18"/>
<dbReference type="GO" id="GO:0006888">
    <property type="term" value="P:endoplasmic reticulum to Golgi vesicle-mediated transport"/>
    <property type="evidence" value="ECO:0007669"/>
    <property type="project" value="TreeGrafter"/>
</dbReference>
<dbReference type="PANTHER" id="PTHR10013:SF0">
    <property type="entry name" value="GENERAL VESICULAR TRANSPORT FACTOR P115"/>
    <property type="match status" value="1"/>
</dbReference>
<name>A0A4Y7TU18_COPMI</name>
<dbReference type="STRING" id="71717.A0A4Y7TU18"/>
<dbReference type="GO" id="GO:0000139">
    <property type="term" value="C:Golgi membrane"/>
    <property type="evidence" value="ECO:0007669"/>
    <property type="project" value="InterPro"/>
</dbReference>
<keyword evidence="2" id="KW-0333">Golgi apparatus</keyword>
<accession>A0A4Y7TU18</accession>
<keyword evidence="8" id="KW-1185">Reference proteome</keyword>
<dbReference type="Pfam" id="PF04869">
    <property type="entry name" value="Uso1_p115_head"/>
    <property type="match status" value="1"/>
</dbReference>
<evidence type="ECO:0000256" key="1">
    <source>
        <dbReference type="ARBA" id="ARBA00004555"/>
    </source>
</evidence>
<feature type="domain" description="Uso1/p115-like vesicle tethering protein C-terminal" evidence="6">
    <location>
        <begin position="724"/>
        <end position="825"/>
    </location>
</feature>
<evidence type="ECO:0000256" key="3">
    <source>
        <dbReference type="ARBA" id="ARBA00023054"/>
    </source>
</evidence>
<comment type="caution">
    <text evidence="7">The sequence shown here is derived from an EMBL/GenBank/DDBJ whole genome shotgun (WGS) entry which is preliminary data.</text>
</comment>
<dbReference type="Proteomes" id="UP000298030">
    <property type="component" value="Unassembled WGS sequence"/>
</dbReference>
<evidence type="ECO:0008006" key="9">
    <source>
        <dbReference type="Google" id="ProtNLM"/>
    </source>
</evidence>
<proteinExistence type="predicted"/>
<dbReference type="InterPro" id="IPR016024">
    <property type="entry name" value="ARM-type_fold"/>
</dbReference>
<evidence type="ECO:0000259" key="6">
    <source>
        <dbReference type="Pfam" id="PF04871"/>
    </source>
</evidence>
<feature type="compositionally biased region" description="Low complexity" evidence="4">
    <location>
        <begin position="760"/>
        <end position="770"/>
    </location>
</feature>
<evidence type="ECO:0000256" key="4">
    <source>
        <dbReference type="SAM" id="MobiDB-lite"/>
    </source>
</evidence>
<dbReference type="InterPro" id="IPR011989">
    <property type="entry name" value="ARM-like"/>
</dbReference>
<dbReference type="PANTHER" id="PTHR10013">
    <property type="entry name" value="GENERAL VESICULAR TRANSPORT FACTOR P115"/>
    <property type="match status" value="1"/>
</dbReference>
<sequence>MEFFSQTYVALRGPTGQIQTPADTIGKLVGRLSPATLLADRRAAVLSLKGLARDCKEDVGNQALPGLIEVLANDAEVDADIGKAVLETLNILCDEEGGSSSLGFRNTDTLIAQEKPLHTLFALLKDNNFYTRFSALQLLSTLLQNRRQAVQGYFLTAPAGPGSIIAVLEDKREIIRNEAISVVQALISQSAEIQKVLTFEGAFERLFGTITSEGGVEGGMVTQGALACVDGMLRFNSSNQGYFRETPLFPIVSQLILLPPNLRLNDPAPQEFALQFWDEQKVTNVSLIMGIMGIFVGSKGSNAEVAPFSRCFLEIALASNFPTVLKIQALRLLPPNINFSLTDIILTPYMPVPETNGEEWDRLEPASALDALVELTLHGEYNGLDGSKRTKEGLELRTSAATVFENFVRREEVSFAIVQGMVPPEGSHTTNNITPLLHALILPLASGTPEPANVTATQLATMLFSHLLRSSPRAKGAARLIMPEPASATADSSAFFVPADGAPPIEPPQEEDLEKDDPQSLLQIIAENLSLALLSRSRADTSDREIREWDRLVVSYMSLLSQWLWEDPKSVRDFLEAGGLSVLVEAINQTSEVDTLVPGLCALLLGICYEFNRDAGEITRRTIYPILGRLGVDNLIGQITRSREDDRFRAIGPDTIVLTCPQPAIPTSGHAVSRDEAEIWFDWAFVDFWKSNYYTVQRGFSTEPDQASSSSSGQSAESVMLIASLRDVIRNQSEEVEALQRKLKEATAAHAKEVSDLKGQLQSVSSQLQASDDKRKEVEKEQEDLLVLLDEVTNKRKSDKAKMRNAGLEVSDDEDDEEDDDEEDE</sequence>
<evidence type="ECO:0000259" key="5">
    <source>
        <dbReference type="Pfam" id="PF04869"/>
    </source>
</evidence>
<dbReference type="GO" id="GO:0005795">
    <property type="term" value="C:Golgi stack"/>
    <property type="evidence" value="ECO:0007669"/>
    <property type="project" value="TreeGrafter"/>
</dbReference>
<protein>
    <recommendedName>
        <fullName evidence="9">General vesicular transport factor p115</fullName>
    </recommendedName>
</protein>
<evidence type="ECO:0000313" key="8">
    <source>
        <dbReference type="Proteomes" id="UP000298030"/>
    </source>
</evidence>
<dbReference type="SUPFAM" id="SSF48371">
    <property type="entry name" value="ARM repeat"/>
    <property type="match status" value="1"/>
</dbReference>
<dbReference type="Gene3D" id="1.25.10.10">
    <property type="entry name" value="Leucine-rich Repeat Variant"/>
    <property type="match status" value="1"/>
</dbReference>
<feature type="region of interest" description="Disordered" evidence="4">
    <location>
        <begin position="497"/>
        <end position="516"/>
    </location>
</feature>
<feature type="compositionally biased region" description="Basic and acidic residues" evidence="4">
    <location>
        <begin position="792"/>
        <end position="802"/>
    </location>
</feature>
<dbReference type="GO" id="GO:0006886">
    <property type="term" value="P:intracellular protein transport"/>
    <property type="evidence" value="ECO:0007669"/>
    <property type="project" value="InterPro"/>
</dbReference>
<dbReference type="Pfam" id="PF04871">
    <property type="entry name" value="Uso1_p115_C"/>
    <property type="match status" value="1"/>
</dbReference>
<reference evidence="7 8" key="1">
    <citation type="journal article" date="2019" name="Nat. Ecol. Evol.">
        <title>Megaphylogeny resolves global patterns of mushroom evolution.</title>
        <authorList>
            <person name="Varga T."/>
            <person name="Krizsan K."/>
            <person name="Foldi C."/>
            <person name="Dima B."/>
            <person name="Sanchez-Garcia M."/>
            <person name="Sanchez-Ramirez S."/>
            <person name="Szollosi G.J."/>
            <person name="Szarkandi J.G."/>
            <person name="Papp V."/>
            <person name="Albert L."/>
            <person name="Andreopoulos W."/>
            <person name="Angelini C."/>
            <person name="Antonin V."/>
            <person name="Barry K.W."/>
            <person name="Bougher N.L."/>
            <person name="Buchanan P."/>
            <person name="Buyck B."/>
            <person name="Bense V."/>
            <person name="Catcheside P."/>
            <person name="Chovatia M."/>
            <person name="Cooper J."/>
            <person name="Damon W."/>
            <person name="Desjardin D."/>
            <person name="Finy P."/>
            <person name="Geml J."/>
            <person name="Haridas S."/>
            <person name="Hughes K."/>
            <person name="Justo A."/>
            <person name="Karasinski D."/>
            <person name="Kautmanova I."/>
            <person name="Kiss B."/>
            <person name="Kocsube S."/>
            <person name="Kotiranta H."/>
            <person name="LaButti K.M."/>
            <person name="Lechner B.E."/>
            <person name="Liimatainen K."/>
            <person name="Lipzen A."/>
            <person name="Lukacs Z."/>
            <person name="Mihaltcheva S."/>
            <person name="Morgado L.N."/>
            <person name="Niskanen T."/>
            <person name="Noordeloos M.E."/>
            <person name="Ohm R.A."/>
            <person name="Ortiz-Santana B."/>
            <person name="Ovrebo C."/>
            <person name="Racz N."/>
            <person name="Riley R."/>
            <person name="Savchenko A."/>
            <person name="Shiryaev A."/>
            <person name="Soop K."/>
            <person name="Spirin V."/>
            <person name="Szebenyi C."/>
            <person name="Tomsovsky M."/>
            <person name="Tulloss R.E."/>
            <person name="Uehling J."/>
            <person name="Grigoriev I.V."/>
            <person name="Vagvolgyi C."/>
            <person name="Papp T."/>
            <person name="Martin F.M."/>
            <person name="Miettinen O."/>
            <person name="Hibbett D.S."/>
            <person name="Nagy L.G."/>
        </authorList>
    </citation>
    <scope>NUCLEOTIDE SEQUENCE [LARGE SCALE GENOMIC DNA]</scope>
    <source>
        <strain evidence="7 8">FP101781</strain>
    </source>
</reference>
<dbReference type="InterPro" id="IPR006955">
    <property type="entry name" value="Uso1_p115_C"/>
</dbReference>
<evidence type="ECO:0000256" key="2">
    <source>
        <dbReference type="ARBA" id="ARBA00023034"/>
    </source>
</evidence>
<dbReference type="EMBL" id="QPFP01000004">
    <property type="protein sequence ID" value="TEB37663.1"/>
    <property type="molecule type" value="Genomic_DNA"/>
</dbReference>
<dbReference type="GO" id="GO:0012507">
    <property type="term" value="C:ER to Golgi transport vesicle membrane"/>
    <property type="evidence" value="ECO:0007669"/>
    <property type="project" value="TreeGrafter"/>
</dbReference>
<organism evidence="7 8">
    <name type="scientific">Coprinellus micaceus</name>
    <name type="common">Glistening ink-cap mushroom</name>
    <name type="synonym">Coprinus micaceus</name>
    <dbReference type="NCBI Taxonomy" id="71717"/>
    <lineage>
        <taxon>Eukaryota</taxon>
        <taxon>Fungi</taxon>
        <taxon>Dikarya</taxon>
        <taxon>Basidiomycota</taxon>
        <taxon>Agaricomycotina</taxon>
        <taxon>Agaricomycetes</taxon>
        <taxon>Agaricomycetidae</taxon>
        <taxon>Agaricales</taxon>
        <taxon>Agaricineae</taxon>
        <taxon>Psathyrellaceae</taxon>
        <taxon>Coprinellus</taxon>
    </lineage>
</organism>
<dbReference type="GO" id="GO:0048211">
    <property type="term" value="P:Golgi vesicle docking"/>
    <property type="evidence" value="ECO:0007669"/>
    <property type="project" value="TreeGrafter"/>
</dbReference>
<dbReference type="OrthoDB" id="198977at2759"/>
<comment type="subcellular location">
    <subcellularLocation>
        <location evidence="1">Golgi apparatus</location>
    </subcellularLocation>
</comment>
<evidence type="ECO:0000313" key="7">
    <source>
        <dbReference type="EMBL" id="TEB37663.1"/>
    </source>
</evidence>
<dbReference type="GO" id="GO:0048280">
    <property type="term" value="P:vesicle fusion with Golgi apparatus"/>
    <property type="evidence" value="ECO:0007669"/>
    <property type="project" value="InterPro"/>
</dbReference>
<dbReference type="InterPro" id="IPR024095">
    <property type="entry name" value="Vesicle_P115"/>
</dbReference>